<gene>
    <name evidence="1" type="ORF">KL933_002909</name>
</gene>
<dbReference type="InterPro" id="IPR016095">
    <property type="entry name" value="Ribosomal_uL1_3-a/b-sand"/>
</dbReference>
<dbReference type="InterPro" id="IPR023674">
    <property type="entry name" value="Ribosomal_uL1-like"/>
</dbReference>
<dbReference type="AlphaFoldDB" id="A0AAN6D6V6"/>
<accession>A0AAN6D6V6</accession>
<protein>
    <recommendedName>
        <fullName evidence="3">Ribosome biogenesis protein UTP30</fullName>
    </recommendedName>
</protein>
<organism evidence="1 2">
    <name type="scientific">Ogataea haglerorum</name>
    <dbReference type="NCBI Taxonomy" id="1937702"/>
    <lineage>
        <taxon>Eukaryota</taxon>
        <taxon>Fungi</taxon>
        <taxon>Dikarya</taxon>
        <taxon>Ascomycota</taxon>
        <taxon>Saccharomycotina</taxon>
        <taxon>Pichiomycetes</taxon>
        <taxon>Pichiales</taxon>
        <taxon>Pichiaceae</taxon>
        <taxon>Ogataea</taxon>
    </lineage>
</organism>
<evidence type="ECO:0008006" key="3">
    <source>
        <dbReference type="Google" id="ProtNLM"/>
    </source>
</evidence>
<comment type="caution">
    <text evidence="1">The sequence shown here is derived from an EMBL/GenBank/DDBJ whole genome shotgun (WGS) entry which is preliminary data.</text>
</comment>
<dbReference type="Gene3D" id="3.40.50.790">
    <property type="match status" value="1"/>
</dbReference>
<dbReference type="Proteomes" id="UP000738402">
    <property type="component" value="Unassembled WGS sequence"/>
</dbReference>
<proteinExistence type="predicted"/>
<dbReference type="InterPro" id="IPR028364">
    <property type="entry name" value="Ribosomal_uL1/biogenesis"/>
</dbReference>
<evidence type="ECO:0000313" key="2">
    <source>
        <dbReference type="Proteomes" id="UP000738402"/>
    </source>
</evidence>
<dbReference type="SUPFAM" id="SSF56808">
    <property type="entry name" value="Ribosomal protein L1"/>
    <property type="match status" value="1"/>
</dbReference>
<evidence type="ECO:0000313" key="1">
    <source>
        <dbReference type="EMBL" id="KAG7727200.1"/>
    </source>
</evidence>
<reference evidence="1" key="1">
    <citation type="journal article" date="2021" name="G3 (Bethesda)">
        <title>Genomic diversity, chromosomal rearrangements, and interspecies hybridization in the ogataea polymorpha species complex.</title>
        <authorList>
            <person name="Hanson S.J."/>
            <person name="Cinneide E.O."/>
            <person name="Salzberg L.I."/>
            <person name="Wolfe K.H."/>
            <person name="McGowan J."/>
            <person name="Fitzpatrick D.A."/>
            <person name="Matlin K."/>
        </authorList>
    </citation>
    <scope>NUCLEOTIDE SEQUENCE</scope>
    <source>
        <strain evidence="1">83-405-1</strain>
    </source>
</reference>
<dbReference type="Pfam" id="PF00687">
    <property type="entry name" value="Ribosomal_L1"/>
    <property type="match status" value="1"/>
</dbReference>
<sequence length="283" mass="32096">MDYNSSQVDWSLAVLDDELRSRAIRSLKALKAHLGPQGHHHEAVYLIIDTKKPTSSDLDLVPRIIPLPHAKDTHENMKIMLITKDPVVNYRTPLEQKGSPTEDVFGEIVSLKKFKLFASNPKQVKKLYYEYDLLLADHRVYKLLPSLIGRSPFYKNNKRLPLMVQMARPSPDAQLVKSKKSTKMKDERVEPDYVLRQVKTIARSTTFVPSTGTCLSIIIGYSDFKLRELIENMDAVLEYLISPKFKPVGGVIKKGLAGIEDLHLKTSESVSLPVMEKKKNEAV</sequence>
<name>A0AAN6D6V6_9ASCO</name>
<dbReference type="EMBL" id="JAHLUH010000007">
    <property type="protein sequence ID" value="KAG7727200.1"/>
    <property type="molecule type" value="Genomic_DNA"/>
</dbReference>